<dbReference type="GO" id="GO:0016402">
    <property type="term" value="F:pristanoyl-CoA oxidase activity"/>
    <property type="evidence" value="ECO:0007669"/>
    <property type="project" value="TreeGrafter"/>
</dbReference>
<comment type="similarity">
    <text evidence="2">Belongs to the acyl-CoA oxidase family.</text>
</comment>
<feature type="domain" description="Acyl-CoA oxidase C-terminal" evidence="6">
    <location>
        <begin position="42"/>
        <end position="145"/>
    </location>
</feature>
<evidence type="ECO:0000313" key="7">
    <source>
        <dbReference type="EMBL" id="JAA65608.1"/>
    </source>
</evidence>
<name>A0A0K8R430_IXORI</name>
<dbReference type="InterPro" id="IPR002655">
    <property type="entry name" value="Acyl-CoA_oxidase_C"/>
</dbReference>
<organism evidence="7">
    <name type="scientific">Ixodes ricinus</name>
    <name type="common">Common tick</name>
    <name type="synonym">Acarus ricinus</name>
    <dbReference type="NCBI Taxonomy" id="34613"/>
    <lineage>
        <taxon>Eukaryota</taxon>
        <taxon>Metazoa</taxon>
        <taxon>Ecdysozoa</taxon>
        <taxon>Arthropoda</taxon>
        <taxon>Chelicerata</taxon>
        <taxon>Arachnida</taxon>
        <taxon>Acari</taxon>
        <taxon>Parasitiformes</taxon>
        <taxon>Ixodida</taxon>
        <taxon>Ixodoidea</taxon>
        <taxon>Ixodidae</taxon>
        <taxon>Ixodinae</taxon>
        <taxon>Ixodes</taxon>
    </lineage>
</organism>
<dbReference type="SUPFAM" id="SSF47203">
    <property type="entry name" value="Acyl-CoA dehydrogenase C-terminal domain-like"/>
    <property type="match status" value="1"/>
</dbReference>
<dbReference type="AlphaFoldDB" id="A0A0K8R430"/>
<evidence type="ECO:0000256" key="3">
    <source>
        <dbReference type="ARBA" id="ARBA00022832"/>
    </source>
</evidence>
<dbReference type="GO" id="GO:0033540">
    <property type="term" value="P:fatty acid beta-oxidation using acyl-CoA oxidase"/>
    <property type="evidence" value="ECO:0007669"/>
    <property type="project" value="TreeGrafter"/>
</dbReference>
<proteinExistence type="evidence at transcript level"/>
<dbReference type="Pfam" id="PF01756">
    <property type="entry name" value="ACOX"/>
    <property type="match status" value="1"/>
</dbReference>
<evidence type="ECO:0000259" key="6">
    <source>
        <dbReference type="Pfam" id="PF01756"/>
    </source>
</evidence>
<evidence type="ECO:0000256" key="1">
    <source>
        <dbReference type="ARBA" id="ARBA00005189"/>
    </source>
</evidence>
<protein>
    <submittedName>
        <fullName evidence="7">Putative acyl-coenzyme a oxidase 3 pristanoyl</fullName>
    </submittedName>
</protein>
<dbReference type="GO" id="GO:0005777">
    <property type="term" value="C:peroxisome"/>
    <property type="evidence" value="ECO:0007669"/>
    <property type="project" value="InterPro"/>
</dbReference>
<dbReference type="InterPro" id="IPR012258">
    <property type="entry name" value="Acyl-CoA_oxidase"/>
</dbReference>
<dbReference type="Gene3D" id="1.20.140.10">
    <property type="entry name" value="Butyryl-CoA Dehydrogenase, subunit A, domain 3"/>
    <property type="match status" value="1"/>
</dbReference>
<dbReference type="PANTHER" id="PTHR10909:SF390">
    <property type="entry name" value="PEROXISOMAL ACYL-COENZYME A OXIDASE 3"/>
    <property type="match status" value="1"/>
</dbReference>
<reference evidence="7" key="1">
    <citation type="submission" date="2012-12" db="EMBL/GenBank/DDBJ databases">
        <title>Identification and characterization of a phenylalanine ammonia-lyase gene family in Isatis indigotica Fort.</title>
        <authorList>
            <person name="Liu Q."/>
            <person name="Chen J."/>
            <person name="Zhou X."/>
            <person name="Di P."/>
            <person name="Xiao Y."/>
            <person name="Xuan H."/>
            <person name="Zhang L."/>
            <person name="Chen W."/>
        </authorList>
    </citation>
    <scope>NUCLEOTIDE SEQUENCE</scope>
    <source>
        <tissue evidence="7">Salivary gland</tissue>
    </source>
</reference>
<comment type="pathway">
    <text evidence="1">Lipid metabolism.</text>
</comment>
<dbReference type="EMBL" id="GADI01008200">
    <property type="protein sequence ID" value="JAA65608.1"/>
    <property type="molecule type" value="mRNA"/>
</dbReference>
<dbReference type="PANTHER" id="PTHR10909">
    <property type="entry name" value="ELECTRON TRANSPORT OXIDOREDUCTASE"/>
    <property type="match status" value="1"/>
</dbReference>
<keyword evidence="4" id="KW-0560">Oxidoreductase</keyword>
<dbReference type="GO" id="GO:0071949">
    <property type="term" value="F:FAD binding"/>
    <property type="evidence" value="ECO:0007669"/>
    <property type="project" value="InterPro"/>
</dbReference>
<dbReference type="FunFam" id="1.20.140.10:FF:000007">
    <property type="entry name" value="Acyl-coenzyme A oxidase"/>
    <property type="match status" value="1"/>
</dbReference>
<keyword evidence="3" id="KW-0276">Fatty acid metabolism</keyword>
<dbReference type="GO" id="GO:0005504">
    <property type="term" value="F:fatty acid binding"/>
    <property type="evidence" value="ECO:0007669"/>
    <property type="project" value="TreeGrafter"/>
</dbReference>
<accession>A0A0K8R430</accession>
<evidence type="ECO:0000256" key="5">
    <source>
        <dbReference type="ARBA" id="ARBA00023098"/>
    </source>
</evidence>
<dbReference type="InterPro" id="IPR036250">
    <property type="entry name" value="AcylCo_DH-like_C"/>
</dbReference>
<dbReference type="GO" id="GO:0055088">
    <property type="term" value="P:lipid homeostasis"/>
    <property type="evidence" value="ECO:0007669"/>
    <property type="project" value="TreeGrafter"/>
</dbReference>
<evidence type="ECO:0000256" key="4">
    <source>
        <dbReference type="ARBA" id="ARBA00023002"/>
    </source>
</evidence>
<evidence type="ECO:0000256" key="2">
    <source>
        <dbReference type="ARBA" id="ARBA00006288"/>
    </source>
</evidence>
<keyword evidence="5" id="KW-0443">Lipid metabolism</keyword>
<sequence length="149" mass="16758">MLQSSKAGQPLPASMTTVQFINDMDAILGGALTATTIQEMMDINVVLAAYKWLVCYLLKLSEEKYSTLLSQGQDQFSAKNDAQAFCLRELALTYIEHTIIEKFQSFISDLRDPQLVNVLQRLNTLFGLWSLEKRLGDLYGGGYCYKEEG</sequence>